<gene>
    <name evidence="1" type="ORF">COV74_07165</name>
</gene>
<comment type="caution">
    <text evidence="1">The sequence shown here is derived from an EMBL/GenBank/DDBJ whole genome shotgun (WGS) entry which is preliminary data.</text>
</comment>
<evidence type="ECO:0000313" key="1">
    <source>
        <dbReference type="EMBL" id="PIQ85791.1"/>
    </source>
</evidence>
<evidence type="ECO:0000313" key="2">
    <source>
        <dbReference type="Proteomes" id="UP000230859"/>
    </source>
</evidence>
<reference evidence="1 2" key="1">
    <citation type="submission" date="2017-09" db="EMBL/GenBank/DDBJ databases">
        <title>Depth-based differentiation of microbial function through sediment-hosted aquifers and enrichment of novel symbionts in the deep terrestrial subsurface.</title>
        <authorList>
            <person name="Probst A.J."/>
            <person name="Ladd B."/>
            <person name="Jarett J.K."/>
            <person name="Geller-Mcgrath D.E."/>
            <person name="Sieber C.M."/>
            <person name="Emerson J.B."/>
            <person name="Anantharaman K."/>
            <person name="Thomas B.C."/>
            <person name="Malmstrom R."/>
            <person name="Stieglmeier M."/>
            <person name="Klingl A."/>
            <person name="Woyke T."/>
            <person name="Ryan C.M."/>
            <person name="Banfield J.F."/>
        </authorList>
    </citation>
    <scope>NUCLEOTIDE SEQUENCE [LARGE SCALE GENOMIC DNA]</scope>
    <source>
        <strain evidence="1">CG11_big_fil_rev_8_21_14_0_20_45_26</strain>
    </source>
</reference>
<protein>
    <submittedName>
        <fullName evidence="1">Uncharacterized protein</fullName>
    </submittedName>
</protein>
<dbReference type="AlphaFoldDB" id="A0A2H0LN47"/>
<proteinExistence type="predicted"/>
<accession>A0A2H0LN47</accession>
<organism evidence="1 2">
    <name type="scientific">Candidatus Abzuiibacterium crystallinum</name>
    <dbReference type="NCBI Taxonomy" id="1974748"/>
    <lineage>
        <taxon>Bacteria</taxon>
        <taxon>Pseudomonadati</taxon>
        <taxon>Candidatus Omnitrophota</taxon>
        <taxon>Candidatus Abzuiibacterium</taxon>
    </lineage>
</organism>
<sequence length="80" mass="9438">MAEQEVLIAGIRNQREILDNLITRLEEKRLLDSYDYQLGEETMKQVKRNLGRLRKFAMEAWVKDQLANQVKSASDYFFGN</sequence>
<dbReference type="EMBL" id="PCVY01000060">
    <property type="protein sequence ID" value="PIQ85791.1"/>
    <property type="molecule type" value="Genomic_DNA"/>
</dbReference>
<dbReference type="Proteomes" id="UP000230859">
    <property type="component" value="Unassembled WGS sequence"/>
</dbReference>
<name>A0A2H0LN47_9BACT</name>